<proteinExistence type="predicted"/>
<feature type="compositionally biased region" description="Low complexity" evidence="1">
    <location>
        <begin position="62"/>
        <end position="75"/>
    </location>
</feature>
<evidence type="ECO:0000256" key="1">
    <source>
        <dbReference type="SAM" id="MobiDB-lite"/>
    </source>
</evidence>
<feature type="domain" description="HTH cro/C1-type" evidence="2">
    <location>
        <begin position="116"/>
        <end position="163"/>
    </location>
</feature>
<evidence type="ECO:0000259" key="2">
    <source>
        <dbReference type="PROSITE" id="PS50943"/>
    </source>
</evidence>
<accession>A0A3A1TWH8</accession>
<dbReference type="CDD" id="cd00093">
    <property type="entry name" value="HTH_XRE"/>
    <property type="match status" value="1"/>
</dbReference>
<evidence type="ECO:0000313" key="3">
    <source>
        <dbReference type="EMBL" id="RIX28562.1"/>
    </source>
</evidence>
<dbReference type="AlphaFoldDB" id="A0A3A1TWH8"/>
<keyword evidence="4" id="KW-1185">Reference proteome</keyword>
<protein>
    <submittedName>
        <fullName evidence="3">XRE family transcriptional regulator</fullName>
    </submittedName>
</protein>
<dbReference type="PROSITE" id="PS50943">
    <property type="entry name" value="HTH_CROC1"/>
    <property type="match status" value="1"/>
</dbReference>
<dbReference type="Pfam" id="PF13560">
    <property type="entry name" value="HTH_31"/>
    <property type="match status" value="1"/>
</dbReference>
<dbReference type="PANTHER" id="PTHR35010">
    <property type="entry name" value="BLL4672 PROTEIN-RELATED"/>
    <property type="match status" value="1"/>
</dbReference>
<dbReference type="InterPro" id="IPR010982">
    <property type="entry name" value="Lambda_DNA-bd_dom_sf"/>
</dbReference>
<dbReference type="SUPFAM" id="SSF47413">
    <property type="entry name" value="lambda repressor-like DNA-binding domains"/>
    <property type="match status" value="1"/>
</dbReference>
<reference evidence="4" key="1">
    <citation type="submission" date="2018-09" db="EMBL/GenBank/DDBJ databases">
        <authorList>
            <person name="Kim I."/>
        </authorList>
    </citation>
    <scope>NUCLEOTIDE SEQUENCE [LARGE SCALE GENOMIC DNA]</scope>
    <source>
        <strain evidence="4">DD4a</strain>
    </source>
</reference>
<name>A0A3A1TWH8_9MICO</name>
<feature type="compositionally biased region" description="Low complexity" evidence="1">
    <location>
        <begin position="10"/>
        <end position="30"/>
    </location>
</feature>
<dbReference type="EMBL" id="QXTG01000002">
    <property type="protein sequence ID" value="RIX28562.1"/>
    <property type="molecule type" value="Genomic_DNA"/>
</dbReference>
<sequence>MGTGRPSPSPARTAAASSRSAFCAASARSRFGPSSSTEHDRTRRPPSRGRQDRRGPRGDRGLAGPPSARGSGAAPTYDRPVDDASNPLGAYLRARRELITPEQAGLRTEGVRRVPGLRREEVAMLAGISADYYLRLERGRDRNPSVQVLEAVARVLQLDDEHLEHLVTLVAYVPRRRRPRPRRETVPASLLSLLDSLAQPAFIEGRYFDVLATNRLARSLSPGLAPGRNQLRDLFLDAEEQARYPDWPGMTECFVASLRQAVGTDIDDPRFIELTGELALASPRFRQLWARHEVRAQQRTVIRFEHPQVGALTLHRERMSIGGTNGLMLVVYHPEQGSSEADKLALLASAGLPAAADERAPRPSPAEV</sequence>
<evidence type="ECO:0000313" key="4">
    <source>
        <dbReference type="Proteomes" id="UP000265742"/>
    </source>
</evidence>
<dbReference type="OrthoDB" id="3518652at2"/>
<dbReference type="GO" id="GO:0003677">
    <property type="term" value="F:DNA binding"/>
    <property type="evidence" value="ECO:0007669"/>
    <property type="project" value="InterPro"/>
</dbReference>
<organism evidence="3 4">
    <name type="scientific">Amnibacterium setariae</name>
    <dbReference type="NCBI Taxonomy" id="2306585"/>
    <lineage>
        <taxon>Bacteria</taxon>
        <taxon>Bacillati</taxon>
        <taxon>Actinomycetota</taxon>
        <taxon>Actinomycetes</taxon>
        <taxon>Micrococcales</taxon>
        <taxon>Microbacteriaceae</taxon>
        <taxon>Amnibacterium</taxon>
    </lineage>
</organism>
<dbReference type="Pfam" id="PF17765">
    <property type="entry name" value="MLTR_LBD"/>
    <property type="match status" value="1"/>
</dbReference>
<dbReference type="Gene3D" id="3.30.450.180">
    <property type="match status" value="1"/>
</dbReference>
<dbReference type="Proteomes" id="UP000265742">
    <property type="component" value="Unassembled WGS sequence"/>
</dbReference>
<dbReference type="InterPro" id="IPR041413">
    <property type="entry name" value="MLTR_LBD"/>
</dbReference>
<dbReference type="PANTHER" id="PTHR35010:SF2">
    <property type="entry name" value="BLL4672 PROTEIN"/>
    <property type="match status" value="1"/>
</dbReference>
<dbReference type="SMART" id="SM00530">
    <property type="entry name" value="HTH_XRE"/>
    <property type="match status" value="1"/>
</dbReference>
<gene>
    <name evidence="3" type="ORF">D1781_14200</name>
</gene>
<feature type="region of interest" description="Disordered" evidence="1">
    <location>
        <begin position="1"/>
        <end position="86"/>
    </location>
</feature>
<dbReference type="Gene3D" id="1.10.260.40">
    <property type="entry name" value="lambda repressor-like DNA-binding domains"/>
    <property type="match status" value="1"/>
</dbReference>
<feature type="compositionally biased region" description="Basic and acidic residues" evidence="1">
    <location>
        <begin position="37"/>
        <end position="60"/>
    </location>
</feature>
<comment type="caution">
    <text evidence="3">The sequence shown here is derived from an EMBL/GenBank/DDBJ whole genome shotgun (WGS) entry which is preliminary data.</text>
</comment>
<dbReference type="InterPro" id="IPR001387">
    <property type="entry name" value="Cro/C1-type_HTH"/>
</dbReference>